<dbReference type="AlphaFoldDB" id="A0AAD4R704"/>
<keyword evidence="2" id="KW-1185">Reference proteome</keyword>
<evidence type="ECO:0000313" key="1">
    <source>
        <dbReference type="EMBL" id="KAI1713842.1"/>
    </source>
</evidence>
<dbReference type="InterPro" id="IPR036291">
    <property type="entry name" value="NAD(P)-bd_dom_sf"/>
</dbReference>
<comment type="caution">
    <text evidence="1">The sequence shown here is derived from an EMBL/GenBank/DDBJ whole genome shotgun (WGS) entry which is preliminary data.</text>
</comment>
<gene>
    <name evidence="1" type="ORF">DdX_08724</name>
</gene>
<dbReference type="PANTHER" id="PTHR44115">
    <property type="entry name" value="PROTEIN CBG09704"/>
    <property type="match status" value="1"/>
</dbReference>
<name>A0AAD4R704_9BILA</name>
<sequence length="271" mass="29641">MAKRFEGKVVIITGSSAGIGQDAAVEFGKEGARLVIHGQNSERLDETETLLLDAGVRQENILKVLGSMEDPNTPSTIVEKTVQKFDRIDVLINNAGASSKPGITNQHSLENLDFLFKVNLRSVIELTQRALPYLEQTKGNVINVSSASAKITYTVAAFYSSIKATLDHFTRNYAYKYSSRGVRINSINPGFVRTLIFQRNKGAPNSQERVEQHAQNCSLKRIGMPSEVSPALMLLASDESAHVTGVTWLVDGGITLYSPLLDLDDAMILSI</sequence>
<reference evidence="1" key="1">
    <citation type="submission" date="2022-01" db="EMBL/GenBank/DDBJ databases">
        <title>Genome Sequence Resource for Two Populations of Ditylenchus destructor, the Migratory Endoparasitic Phytonematode.</title>
        <authorList>
            <person name="Zhang H."/>
            <person name="Lin R."/>
            <person name="Xie B."/>
        </authorList>
    </citation>
    <scope>NUCLEOTIDE SEQUENCE</scope>
    <source>
        <strain evidence="1">BazhouSP</strain>
    </source>
</reference>
<dbReference type="FunFam" id="3.40.50.720:FF:000084">
    <property type="entry name" value="Short-chain dehydrogenase reductase"/>
    <property type="match status" value="1"/>
</dbReference>
<proteinExistence type="predicted"/>
<dbReference type="Gene3D" id="3.40.50.720">
    <property type="entry name" value="NAD(P)-binding Rossmann-like Domain"/>
    <property type="match status" value="1"/>
</dbReference>
<dbReference type="PRINTS" id="PR00081">
    <property type="entry name" value="GDHRDH"/>
</dbReference>
<dbReference type="EMBL" id="JAKKPZ010000014">
    <property type="protein sequence ID" value="KAI1713842.1"/>
    <property type="molecule type" value="Genomic_DNA"/>
</dbReference>
<dbReference type="PANTHER" id="PTHR44115:SF2">
    <property type="entry name" value="NAD(P)-BINDING PROTEIN"/>
    <property type="match status" value="1"/>
</dbReference>
<evidence type="ECO:0000313" key="2">
    <source>
        <dbReference type="Proteomes" id="UP001201812"/>
    </source>
</evidence>
<accession>A0AAD4R704</accession>
<dbReference type="SUPFAM" id="SSF51735">
    <property type="entry name" value="NAD(P)-binding Rossmann-fold domains"/>
    <property type="match status" value="1"/>
</dbReference>
<protein>
    <submittedName>
        <fullName evidence="1">Enoyl-(Acyl carrier protein) reductase domain-containing protein</fullName>
    </submittedName>
</protein>
<dbReference type="InterPro" id="IPR002347">
    <property type="entry name" value="SDR_fam"/>
</dbReference>
<organism evidence="1 2">
    <name type="scientific">Ditylenchus destructor</name>
    <dbReference type="NCBI Taxonomy" id="166010"/>
    <lineage>
        <taxon>Eukaryota</taxon>
        <taxon>Metazoa</taxon>
        <taxon>Ecdysozoa</taxon>
        <taxon>Nematoda</taxon>
        <taxon>Chromadorea</taxon>
        <taxon>Rhabditida</taxon>
        <taxon>Tylenchina</taxon>
        <taxon>Tylenchomorpha</taxon>
        <taxon>Sphaerularioidea</taxon>
        <taxon>Anguinidae</taxon>
        <taxon>Anguininae</taxon>
        <taxon>Ditylenchus</taxon>
    </lineage>
</organism>
<dbReference type="Pfam" id="PF13561">
    <property type="entry name" value="adh_short_C2"/>
    <property type="match status" value="1"/>
</dbReference>
<dbReference type="Proteomes" id="UP001201812">
    <property type="component" value="Unassembled WGS sequence"/>
</dbReference>
<dbReference type="PRINTS" id="PR00080">
    <property type="entry name" value="SDRFAMILY"/>
</dbReference>